<proteinExistence type="predicted"/>
<dbReference type="Gene3D" id="3.30.450.150">
    <property type="entry name" value="Haem-degrading domain"/>
    <property type="match status" value="1"/>
</dbReference>
<dbReference type="PANTHER" id="PTHR34309:SF1">
    <property type="entry name" value="PROTEIN GLCG"/>
    <property type="match status" value="1"/>
</dbReference>
<sequence>MKLTLADAEEIVEAALKSGQRIGRAFSVAVVDSGGFVVLIKRSDGARPLTPSIATAKAYTAAVMQRPGKLLKPWAESNPGFFAQLSTMGTHPIIASDGGVTIKRDGEILGGLGISGGTSEEDQQICDEVLEALGYELQFQAWGGAQQQTAAEEEERRDG</sequence>
<dbReference type="AlphaFoldDB" id="A0A399G3Y0"/>
<accession>A0A399G3Y0</accession>
<evidence type="ECO:0000313" key="1">
    <source>
        <dbReference type="EMBL" id="UOE20932.1"/>
    </source>
</evidence>
<dbReference type="PANTHER" id="PTHR34309">
    <property type="entry name" value="SLR1406 PROTEIN"/>
    <property type="match status" value="1"/>
</dbReference>
<dbReference type="OrthoDB" id="9815788at2"/>
<reference evidence="1" key="1">
    <citation type="submission" date="2020-10" db="EMBL/GenBank/DDBJ databases">
        <title>De novo genome project of the cellulose decomposer Thermobifida halotolerans type strain.</title>
        <authorList>
            <person name="Nagy I."/>
            <person name="Horvath B."/>
            <person name="Kukolya J."/>
            <person name="Nagy I."/>
            <person name="Orsini M."/>
        </authorList>
    </citation>
    <scope>NUCLEOTIDE SEQUENCE</scope>
    <source>
        <strain evidence="1">DSM 44931</strain>
    </source>
</reference>
<dbReference type="Pfam" id="PF03928">
    <property type="entry name" value="HbpS-like"/>
    <property type="match status" value="1"/>
</dbReference>
<gene>
    <name evidence="1" type="ORF">NI17_007105</name>
</gene>
<organism evidence="1 2">
    <name type="scientific">Thermobifida halotolerans</name>
    <dbReference type="NCBI Taxonomy" id="483545"/>
    <lineage>
        <taxon>Bacteria</taxon>
        <taxon>Bacillati</taxon>
        <taxon>Actinomycetota</taxon>
        <taxon>Actinomycetes</taxon>
        <taxon>Streptosporangiales</taxon>
        <taxon>Nocardiopsidaceae</taxon>
        <taxon>Thermobifida</taxon>
    </lineage>
</organism>
<dbReference type="Proteomes" id="UP000265719">
    <property type="component" value="Chromosome"/>
</dbReference>
<dbReference type="InterPro" id="IPR005624">
    <property type="entry name" value="PduO/GlcC-like"/>
</dbReference>
<dbReference type="InterPro" id="IPR038084">
    <property type="entry name" value="PduO/GlcC-like_sf"/>
</dbReference>
<keyword evidence="2" id="KW-1185">Reference proteome</keyword>
<dbReference type="InterPro" id="IPR052517">
    <property type="entry name" value="GlcG_carb_metab_protein"/>
</dbReference>
<dbReference type="RefSeq" id="WP_068693416.1">
    <property type="nucleotide sequence ID" value="NZ_CP063196.1"/>
</dbReference>
<name>A0A399G3Y0_9ACTN</name>
<evidence type="ECO:0000313" key="2">
    <source>
        <dbReference type="Proteomes" id="UP000265719"/>
    </source>
</evidence>
<protein>
    <submittedName>
        <fullName evidence="1">Heme-binding protein</fullName>
    </submittedName>
</protein>
<dbReference type="EMBL" id="CP063196">
    <property type="protein sequence ID" value="UOE20932.1"/>
    <property type="molecule type" value="Genomic_DNA"/>
</dbReference>
<dbReference type="KEGG" id="thao:NI17_007105"/>
<dbReference type="SUPFAM" id="SSF143744">
    <property type="entry name" value="GlcG-like"/>
    <property type="match status" value="1"/>
</dbReference>